<name>A0A540R621_9CORY</name>
<proteinExistence type="predicted"/>
<comment type="caution">
    <text evidence="2">The sequence shown here is derived from an EMBL/GenBank/DDBJ whole genome shotgun (WGS) entry which is preliminary data.</text>
</comment>
<keyword evidence="1" id="KW-1133">Transmembrane helix</keyword>
<evidence type="ECO:0000313" key="2">
    <source>
        <dbReference type="EMBL" id="TQE42864.1"/>
    </source>
</evidence>
<gene>
    <name evidence="2" type="ORF">EJK80_10110</name>
</gene>
<keyword evidence="1" id="KW-0472">Membrane</keyword>
<evidence type="ECO:0000256" key="1">
    <source>
        <dbReference type="SAM" id="Phobius"/>
    </source>
</evidence>
<reference evidence="2 3" key="1">
    <citation type="submission" date="2019-06" db="EMBL/GenBank/DDBJ databases">
        <title>Draft genome of C. phoceense Strain 272.</title>
        <authorList>
            <person name="Pacheco L.G.C."/>
            <person name="Barberis C.M."/>
            <person name="Almuzara M.N."/>
            <person name="Traglia G.M."/>
            <person name="Santos C.S."/>
            <person name="Rocha D.J.P.G."/>
            <person name="Aguiar E.R.G.R."/>
            <person name="Vay C.A."/>
        </authorList>
    </citation>
    <scope>NUCLEOTIDE SEQUENCE [LARGE SCALE GENOMIC DNA]</scope>
    <source>
        <strain evidence="2 3">272</strain>
    </source>
</reference>
<protein>
    <submittedName>
        <fullName evidence="2">Uncharacterized protein</fullName>
    </submittedName>
</protein>
<dbReference type="GeneID" id="79851982"/>
<keyword evidence="3" id="KW-1185">Reference proteome</keyword>
<dbReference type="STRING" id="1686286.GCA_900092335_00659"/>
<accession>A0A540R621</accession>
<dbReference type="AlphaFoldDB" id="A0A540R621"/>
<sequence length="154" mass="16219">MTAPQNKPDNYALDDTLAGRIAQAAAVGILTALPDYLKSKVGLTVGYLTGFTAFGSLVAFANAQNEDERDDAPLTVEPASPLKTYGAFLVLLALLAVGAFLNVKIARGIVSFLRKRGATKPWSLTGALLAALTFAVSEAEARGLDKQSFNDTSR</sequence>
<evidence type="ECO:0000313" key="3">
    <source>
        <dbReference type="Proteomes" id="UP000318080"/>
    </source>
</evidence>
<feature type="transmembrane region" description="Helical" evidence="1">
    <location>
        <begin position="44"/>
        <end position="64"/>
    </location>
</feature>
<keyword evidence="1" id="KW-0812">Transmembrane</keyword>
<dbReference type="RefSeq" id="WP_066485861.1">
    <property type="nucleotide sequence ID" value="NZ_JADPQA010000007.1"/>
</dbReference>
<organism evidence="2 3">
    <name type="scientific">Corynebacterium phoceense</name>
    <dbReference type="NCBI Taxonomy" id="1686286"/>
    <lineage>
        <taxon>Bacteria</taxon>
        <taxon>Bacillati</taxon>
        <taxon>Actinomycetota</taxon>
        <taxon>Actinomycetes</taxon>
        <taxon>Mycobacteriales</taxon>
        <taxon>Corynebacteriaceae</taxon>
        <taxon>Corynebacterium</taxon>
    </lineage>
</organism>
<dbReference type="EMBL" id="VHIR01000016">
    <property type="protein sequence ID" value="TQE42864.1"/>
    <property type="molecule type" value="Genomic_DNA"/>
</dbReference>
<feature type="transmembrane region" description="Helical" evidence="1">
    <location>
        <begin position="84"/>
        <end position="106"/>
    </location>
</feature>
<dbReference type="Proteomes" id="UP000318080">
    <property type="component" value="Unassembled WGS sequence"/>
</dbReference>